<sequence length="307" mass="36312">MKPKIKYLYILTDRGFGSEINNLLYAINYSNKKKYEFILESSIWNFKFKNGWNDYFYSLKIDNFSVSFRIRLLKLFISSIGKNYTNLHFNWDSSSLPIKQKIFKIVICLIKGRYIITSFETFSDLRRFTVEEIVSNMNPFKISINKILIKIWQLRLENFDSFKKTKIIGNDYIVMHIRRGDKISSGEDILYTVQDYIDVMLNLNTSTNTIFLMSDDFGTFLEIKEKLPNYTIFTIADSERNGHIQSDFNELSISSRKNEMISLLTEIEIARNCRFFIGSHRSNLYRLIEYFKLNNCYSVSQSTLIDP</sequence>
<comment type="caution">
    <text evidence="1">The sequence shown here is derived from an EMBL/GenBank/DDBJ whole genome shotgun (WGS) entry which is preliminary data.</text>
</comment>
<name>A0ABS5D2Z1_9FLAO</name>
<evidence type="ECO:0000313" key="1">
    <source>
        <dbReference type="EMBL" id="MBQ0908397.1"/>
    </source>
</evidence>
<dbReference type="PANTHER" id="PTHR13132">
    <property type="entry name" value="ALPHA- 1,6 -FUCOSYLTRANSFERASE"/>
    <property type="match status" value="1"/>
</dbReference>
<proteinExistence type="predicted"/>
<evidence type="ECO:0000313" key="2">
    <source>
        <dbReference type="Proteomes" id="UP000679008"/>
    </source>
</evidence>
<evidence type="ECO:0008006" key="3">
    <source>
        <dbReference type="Google" id="ProtNLM"/>
    </source>
</evidence>
<dbReference type="EMBL" id="JAGPXB010000004">
    <property type="protein sequence ID" value="MBQ0908397.1"/>
    <property type="molecule type" value="Genomic_DNA"/>
</dbReference>
<accession>A0ABS5D2Z1</accession>
<organism evidence="1 2">
    <name type="scientific">Flavobacterium erciyesense</name>
    <dbReference type="NCBI Taxonomy" id="2825842"/>
    <lineage>
        <taxon>Bacteria</taxon>
        <taxon>Pseudomonadati</taxon>
        <taxon>Bacteroidota</taxon>
        <taxon>Flavobacteriia</taxon>
        <taxon>Flavobacteriales</taxon>
        <taxon>Flavobacteriaceae</taxon>
        <taxon>Flavobacterium</taxon>
    </lineage>
</organism>
<protein>
    <recommendedName>
        <fullName evidence="3">Glycosyl transferase family 11</fullName>
    </recommendedName>
</protein>
<gene>
    <name evidence="1" type="ORF">KBJ98_06755</name>
</gene>
<keyword evidence="2" id="KW-1185">Reference proteome</keyword>
<reference evidence="1 2" key="1">
    <citation type="submission" date="2021-04" db="EMBL/GenBank/DDBJ databases">
        <title>Description of novel Flavobacterium sp. F-328.</title>
        <authorList>
            <person name="Saticioglu I.B."/>
        </authorList>
    </citation>
    <scope>NUCLEOTIDE SEQUENCE [LARGE SCALE GENOMIC DNA]</scope>
    <source>
        <strain evidence="1 2">F-328</strain>
    </source>
</reference>
<dbReference type="RefSeq" id="WP_210788933.1">
    <property type="nucleotide sequence ID" value="NZ_JAGPXB010000004.1"/>
</dbReference>
<dbReference type="Gene3D" id="3.40.50.11350">
    <property type="match status" value="1"/>
</dbReference>
<dbReference type="PANTHER" id="PTHR13132:SF29">
    <property type="entry name" value="ALPHA-(1,6)-FUCOSYLTRANSFERASE"/>
    <property type="match status" value="1"/>
</dbReference>
<dbReference type="Proteomes" id="UP000679008">
    <property type="component" value="Unassembled WGS sequence"/>
</dbReference>